<dbReference type="InterPro" id="IPR033121">
    <property type="entry name" value="PEPTIDASE_A1"/>
</dbReference>
<sequence>MAQGDGTPLQPGDNRDFTTITYGTGKLTGEYIRDGLCLGDGAQKGSVQVCTTVDFLGVTQESRFPFSELPFDGILGLGLSGLSAGPTFNLVTRLKANGTVRDPVFAVFLRDREADEDSEITFGGYRPERLARGEEGLSWLPVPRDEADQKGYWLVTMRDIFVRGEPLGLCGGAGERFRCQVAMDTGSSFTMGPPLQVAKLLRAIGSCEQPLPSLRLQFDAVAGGTFDMVLTGEDYAEASEGSCAFAIQAMELPPTLGPMWVLGQTALRRYYSVYDALRWRVGVGLAWHTAARRAPAPSVMLGHPGEACVDDDENMVWKHLPGCSSFAGMGYCQRFAPLAHRYCRLSCELCTPTSTSGSTALDGAMSEDDAGAHVQGDGFRVSREQRGVVKKGAGVKVRGGDEVPRRRSWLLS</sequence>
<comment type="similarity">
    <text evidence="1">Belongs to the peptidase A1 family.</text>
</comment>
<evidence type="ECO:0000259" key="6">
    <source>
        <dbReference type="PROSITE" id="PS51767"/>
    </source>
</evidence>
<dbReference type="AlphaFoldDB" id="A0A7R9ZVL9"/>
<feature type="region of interest" description="Disordered" evidence="5">
    <location>
        <begin position="361"/>
        <end position="385"/>
    </location>
</feature>
<dbReference type="InterPro" id="IPR021109">
    <property type="entry name" value="Peptidase_aspartic_dom_sf"/>
</dbReference>
<dbReference type="PROSITE" id="PS51767">
    <property type="entry name" value="PEPTIDASE_A1"/>
    <property type="match status" value="1"/>
</dbReference>
<evidence type="ECO:0000256" key="2">
    <source>
        <dbReference type="ARBA" id="ARBA00022670"/>
    </source>
</evidence>
<dbReference type="PANTHER" id="PTHR47966">
    <property type="entry name" value="BETA-SITE APP-CLEAVING ENZYME, ISOFORM A-RELATED"/>
    <property type="match status" value="1"/>
</dbReference>
<name>A0A7R9ZVL9_9DINO</name>
<evidence type="ECO:0000256" key="4">
    <source>
        <dbReference type="ARBA" id="ARBA00022801"/>
    </source>
</evidence>
<reference evidence="7" key="1">
    <citation type="submission" date="2021-01" db="EMBL/GenBank/DDBJ databases">
        <authorList>
            <person name="Corre E."/>
            <person name="Pelletier E."/>
            <person name="Niang G."/>
            <person name="Scheremetjew M."/>
            <person name="Finn R."/>
            <person name="Kale V."/>
            <person name="Holt S."/>
            <person name="Cochrane G."/>
            <person name="Meng A."/>
            <person name="Brown T."/>
            <person name="Cohen L."/>
        </authorList>
    </citation>
    <scope>NUCLEOTIDE SEQUENCE</scope>
    <source>
        <strain evidence="7">Pbaha01</strain>
    </source>
</reference>
<keyword evidence="4" id="KW-0378">Hydrolase</keyword>
<dbReference type="Gene3D" id="2.40.70.10">
    <property type="entry name" value="Acid Proteases"/>
    <property type="match status" value="2"/>
</dbReference>
<accession>A0A7R9ZVL9</accession>
<protein>
    <recommendedName>
        <fullName evidence="6">Peptidase A1 domain-containing protein</fullName>
    </recommendedName>
</protein>
<organism evidence="7">
    <name type="scientific">Pyrodinium bahamense</name>
    <dbReference type="NCBI Taxonomy" id="73915"/>
    <lineage>
        <taxon>Eukaryota</taxon>
        <taxon>Sar</taxon>
        <taxon>Alveolata</taxon>
        <taxon>Dinophyceae</taxon>
        <taxon>Gonyaulacales</taxon>
        <taxon>Pyrocystaceae</taxon>
        <taxon>Pyrodinium</taxon>
    </lineage>
</organism>
<dbReference type="InterPro" id="IPR034164">
    <property type="entry name" value="Pepsin-like_dom"/>
</dbReference>
<gene>
    <name evidence="7" type="ORF">PBAH0796_LOCUS771</name>
</gene>
<dbReference type="EMBL" id="HBEG01001569">
    <property type="protein sequence ID" value="CAD8345033.1"/>
    <property type="molecule type" value="Transcribed_RNA"/>
</dbReference>
<evidence type="ECO:0000256" key="3">
    <source>
        <dbReference type="ARBA" id="ARBA00022750"/>
    </source>
</evidence>
<evidence type="ECO:0000313" key="7">
    <source>
        <dbReference type="EMBL" id="CAD8345033.1"/>
    </source>
</evidence>
<evidence type="ECO:0000256" key="1">
    <source>
        <dbReference type="ARBA" id="ARBA00007447"/>
    </source>
</evidence>
<dbReference type="GO" id="GO:0006508">
    <property type="term" value="P:proteolysis"/>
    <property type="evidence" value="ECO:0007669"/>
    <property type="project" value="UniProtKB-KW"/>
</dbReference>
<proteinExistence type="inferred from homology"/>
<dbReference type="GO" id="GO:0004190">
    <property type="term" value="F:aspartic-type endopeptidase activity"/>
    <property type="evidence" value="ECO:0007669"/>
    <property type="project" value="UniProtKB-KW"/>
</dbReference>
<dbReference type="PRINTS" id="PR00792">
    <property type="entry name" value="PEPSIN"/>
</dbReference>
<dbReference type="SUPFAM" id="SSF50630">
    <property type="entry name" value="Acid proteases"/>
    <property type="match status" value="1"/>
</dbReference>
<evidence type="ECO:0000256" key="5">
    <source>
        <dbReference type="SAM" id="MobiDB-lite"/>
    </source>
</evidence>
<feature type="domain" description="Peptidase A1" evidence="6">
    <location>
        <begin position="1"/>
        <end position="284"/>
    </location>
</feature>
<keyword evidence="3" id="KW-0064">Aspartyl protease</keyword>
<dbReference type="InterPro" id="IPR001461">
    <property type="entry name" value="Aspartic_peptidase_A1"/>
</dbReference>
<dbReference type="CDD" id="cd05471">
    <property type="entry name" value="pepsin_like"/>
    <property type="match status" value="1"/>
</dbReference>
<dbReference type="Pfam" id="PF00026">
    <property type="entry name" value="Asp"/>
    <property type="match status" value="1"/>
</dbReference>
<keyword evidence="2" id="KW-0645">Protease</keyword>
<dbReference type="PANTHER" id="PTHR47966:SF51">
    <property type="entry name" value="BETA-SITE APP-CLEAVING ENZYME, ISOFORM A-RELATED"/>
    <property type="match status" value="1"/>
</dbReference>